<keyword evidence="1" id="KW-1133">Transmembrane helix</keyword>
<evidence type="ECO:0000313" key="3">
    <source>
        <dbReference type="Proteomes" id="UP000247702"/>
    </source>
</evidence>
<reference evidence="2 3" key="1">
    <citation type="submission" date="2017-11" db="EMBL/GenBank/DDBJ databases">
        <title>The genome of Rhizophagus clarus HR1 reveals common genetic basis of auxotrophy among arbuscular mycorrhizal fungi.</title>
        <authorList>
            <person name="Kobayashi Y."/>
        </authorList>
    </citation>
    <scope>NUCLEOTIDE SEQUENCE [LARGE SCALE GENOMIC DNA]</scope>
    <source>
        <strain evidence="2 3">HR1</strain>
    </source>
</reference>
<keyword evidence="1" id="KW-0812">Transmembrane</keyword>
<evidence type="ECO:0000256" key="1">
    <source>
        <dbReference type="SAM" id="Phobius"/>
    </source>
</evidence>
<keyword evidence="3" id="KW-1185">Reference proteome</keyword>
<gene>
    <name evidence="2" type="ORF">RclHR1_02860013</name>
</gene>
<dbReference type="EMBL" id="BEXD01002068">
    <property type="protein sequence ID" value="GBB96880.1"/>
    <property type="molecule type" value="Genomic_DNA"/>
</dbReference>
<proteinExistence type="predicted"/>
<comment type="caution">
    <text evidence="2">The sequence shown here is derived from an EMBL/GenBank/DDBJ whole genome shotgun (WGS) entry which is preliminary data.</text>
</comment>
<evidence type="ECO:0000313" key="2">
    <source>
        <dbReference type="EMBL" id="GBB96880.1"/>
    </source>
</evidence>
<organism evidence="2 3">
    <name type="scientific">Rhizophagus clarus</name>
    <dbReference type="NCBI Taxonomy" id="94130"/>
    <lineage>
        <taxon>Eukaryota</taxon>
        <taxon>Fungi</taxon>
        <taxon>Fungi incertae sedis</taxon>
        <taxon>Mucoromycota</taxon>
        <taxon>Glomeromycotina</taxon>
        <taxon>Glomeromycetes</taxon>
        <taxon>Glomerales</taxon>
        <taxon>Glomeraceae</taxon>
        <taxon>Rhizophagus</taxon>
    </lineage>
</organism>
<sequence>MCPKTVPQPQKIIAIWSHATSTAYLIFIIRKCSVVKDFFYTETRTELLSIEMRCLLIIITLFVVGSFSDFLNDHGCPTNKCQCDQYCNSNPPDCEDWRCPDQQTDPPVCGVCVGVWPGNRLKLFDSRIGKSKIARIRFFPARSILKFI</sequence>
<name>A0A2Z6R441_9GLOM</name>
<dbReference type="Proteomes" id="UP000247702">
    <property type="component" value="Unassembled WGS sequence"/>
</dbReference>
<accession>A0A2Z6R441</accession>
<feature type="transmembrane region" description="Helical" evidence="1">
    <location>
        <begin position="12"/>
        <end position="29"/>
    </location>
</feature>
<dbReference type="AlphaFoldDB" id="A0A2Z6R441"/>
<feature type="transmembrane region" description="Helical" evidence="1">
    <location>
        <begin position="50"/>
        <end position="71"/>
    </location>
</feature>
<keyword evidence="1" id="KW-0472">Membrane</keyword>
<protein>
    <submittedName>
        <fullName evidence="2">Uncharacterized protein</fullName>
    </submittedName>
</protein>